<dbReference type="Proteomes" id="UP000054783">
    <property type="component" value="Unassembled WGS sequence"/>
</dbReference>
<gene>
    <name evidence="1" type="ORF">T12_11763</name>
</gene>
<organism evidence="1 2">
    <name type="scientific">Trichinella patagoniensis</name>
    <dbReference type="NCBI Taxonomy" id="990121"/>
    <lineage>
        <taxon>Eukaryota</taxon>
        <taxon>Metazoa</taxon>
        <taxon>Ecdysozoa</taxon>
        <taxon>Nematoda</taxon>
        <taxon>Enoplea</taxon>
        <taxon>Dorylaimia</taxon>
        <taxon>Trichinellida</taxon>
        <taxon>Trichinellidae</taxon>
        <taxon>Trichinella</taxon>
    </lineage>
</organism>
<evidence type="ECO:0000313" key="2">
    <source>
        <dbReference type="Proteomes" id="UP000054783"/>
    </source>
</evidence>
<proteinExistence type="predicted"/>
<dbReference type="EMBL" id="JYDQ01002575">
    <property type="protein sequence ID" value="KRY03682.1"/>
    <property type="molecule type" value="Genomic_DNA"/>
</dbReference>
<sequence>MAKRCQRSHLLILRHFTGMIKCRCGSCSLALLHFALIWSCILKTE</sequence>
<comment type="caution">
    <text evidence="1">The sequence shown here is derived from an EMBL/GenBank/DDBJ whole genome shotgun (WGS) entry which is preliminary data.</text>
</comment>
<name>A0A0V0YTS9_9BILA</name>
<protein>
    <submittedName>
        <fullName evidence="1">Uncharacterized protein</fullName>
    </submittedName>
</protein>
<reference evidence="1 2" key="1">
    <citation type="submission" date="2015-01" db="EMBL/GenBank/DDBJ databases">
        <title>Evolution of Trichinella species and genotypes.</title>
        <authorList>
            <person name="Korhonen P.K."/>
            <person name="Edoardo P."/>
            <person name="Giuseppe L.R."/>
            <person name="Gasser R.B."/>
        </authorList>
    </citation>
    <scope>NUCLEOTIDE SEQUENCE [LARGE SCALE GENOMIC DNA]</scope>
    <source>
        <strain evidence="1">ISS2496</strain>
    </source>
</reference>
<keyword evidence="2" id="KW-1185">Reference proteome</keyword>
<accession>A0A0V0YTS9</accession>
<dbReference type="AlphaFoldDB" id="A0A0V0YTS9"/>
<evidence type="ECO:0000313" key="1">
    <source>
        <dbReference type="EMBL" id="KRY03682.1"/>
    </source>
</evidence>